<name>A0A059B9Z9_EUCGR</name>
<gene>
    <name evidence="14" type="ORF">EUGRSUZ_G00632</name>
</gene>
<feature type="transmembrane region" description="Helical" evidence="12">
    <location>
        <begin position="141"/>
        <end position="165"/>
    </location>
</feature>
<evidence type="ECO:0000256" key="11">
    <source>
        <dbReference type="RuleBase" id="RU000304"/>
    </source>
</evidence>
<evidence type="ECO:0000256" key="6">
    <source>
        <dbReference type="ARBA" id="ARBA00022777"/>
    </source>
</evidence>
<evidence type="ECO:0000256" key="4">
    <source>
        <dbReference type="ARBA" id="ARBA00022679"/>
    </source>
</evidence>
<comment type="similarity">
    <text evidence="1">Belongs to the protein kinase superfamily. STE Ser/Thr protein kinase family. MAP kinase kinase kinase subfamily.</text>
</comment>
<dbReference type="eggNOG" id="KOG0198">
    <property type="taxonomic scope" value="Eukaryota"/>
</dbReference>
<comment type="catalytic activity">
    <reaction evidence="8">
        <text>L-threonyl-[protein] + ATP = O-phospho-L-threonyl-[protein] + ADP + H(+)</text>
        <dbReference type="Rhea" id="RHEA:46608"/>
        <dbReference type="Rhea" id="RHEA-COMP:11060"/>
        <dbReference type="Rhea" id="RHEA-COMP:11605"/>
        <dbReference type="ChEBI" id="CHEBI:15378"/>
        <dbReference type="ChEBI" id="CHEBI:30013"/>
        <dbReference type="ChEBI" id="CHEBI:30616"/>
        <dbReference type="ChEBI" id="CHEBI:61977"/>
        <dbReference type="ChEBI" id="CHEBI:456216"/>
        <dbReference type="EC" id="2.7.11.25"/>
    </reaction>
</comment>
<dbReference type="EMBL" id="KK198759">
    <property type="protein sequence ID" value="KCW63047.1"/>
    <property type="molecule type" value="Genomic_DNA"/>
</dbReference>
<dbReference type="PANTHER" id="PTHR48016:SF29">
    <property type="entry name" value="MITOGEN-ACTIVATED PROTEIN KINASE KINASE KINASE 1-RELATED"/>
    <property type="match status" value="1"/>
</dbReference>
<evidence type="ECO:0000256" key="1">
    <source>
        <dbReference type="ARBA" id="ARBA00006529"/>
    </source>
</evidence>
<dbReference type="InterPro" id="IPR011009">
    <property type="entry name" value="Kinase-like_dom_sf"/>
</dbReference>
<keyword evidence="4" id="KW-0808">Transferase</keyword>
<keyword evidence="5 10" id="KW-0547">Nucleotide-binding</keyword>
<dbReference type="SMART" id="SM00220">
    <property type="entry name" value="S_TKc"/>
    <property type="match status" value="1"/>
</dbReference>
<dbReference type="PANTHER" id="PTHR48016">
    <property type="entry name" value="MAP KINASE KINASE KINASE SSK2-RELATED-RELATED"/>
    <property type="match status" value="1"/>
</dbReference>
<dbReference type="PROSITE" id="PS00108">
    <property type="entry name" value="PROTEIN_KINASE_ST"/>
    <property type="match status" value="1"/>
</dbReference>
<keyword evidence="12" id="KW-0472">Membrane</keyword>
<dbReference type="GO" id="GO:0004709">
    <property type="term" value="F:MAP kinase kinase kinase activity"/>
    <property type="evidence" value="ECO:0007669"/>
    <property type="project" value="UniProtKB-EC"/>
</dbReference>
<keyword evidence="3 11" id="KW-0723">Serine/threonine-protein kinase</keyword>
<keyword evidence="6" id="KW-0418">Kinase</keyword>
<reference evidence="14" key="1">
    <citation type="submission" date="2013-07" db="EMBL/GenBank/DDBJ databases">
        <title>The genome of Eucalyptus grandis.</title>
        <authorList>
            <person name="Schmutz J."/>
            <person name="Hayes R."/>
            <person name="Myburg A."/>
            <person name="Tuskan G."/>
            <person name="Grattapaglia D."/>
            <person name="Rokhsar D.S."/>
        </authorList>
    </citation>
    <scope>NUCLEOTIDE SEQUENCE</scope>
    <source>
        <tissue evidence="14">Leaf extractions</tissue>
    </source>
</reference>
<evidence type="ECO:0000259" key="13">
    <source>
        <dbReference type="PROSITE" id="PS50011"/>
    </source>
</evidence>
<evidence type="ECO:0000256" key="9">
    <source>
        <dbReference type="ARBA" id="ARBA00048329"/>
    </source>
</evidence>
<dbReference type="InParanoid" id="A0A059B9Z9"/>
<keyword evidence="12" id="KW-0812">Transmembrane</keyword>
<dbReference type="STRING" id="71139.A0A059B9Z9"/>
<keyword evidence="12" id="KW-1133">Transmembrane helix</keyword>
<evidence type="ECO:0000256" key="12">
    <source>
        <dbReference type="SAM" id="Phobius"/>
    </source>
</evidence>
<feature type="binding site" evidence="10">
    <location>
        <position position="122"/>
    </location>
    <ligand>
        <name>ATP</name>
        <dbReference type="ChEBI" id="CHEBI:30616"/>
    </ligand>
</feature>
<sequence length="191" mass="21222">MISSLCESNFLRPCPGASSLHTRLLWEGCCLDLVIGQDSEKLYLFLELMPYGSLDTLYEKKSLTESEVSKITRQILNGLKFLHSKNVIHRDIKCANILLGKGKSAKLADFGFAKDTNMSAAKSPVGTSLYMAPEVCTFRCLFFNVLSLAVKGTFPFHFFFVLLGCNRRSSGVKTRLAMGRQLIFGASDVLF</sequence>
<dbReference type="SUPFAM" id="SSF56112">
    <property type="entry name" value="Protein kinase-like (PK-like)"/>
    <property type="match status" value="1"/>
</dbReference>
<feature type="domain" description="Protein kinase" evidence="13">
    <location>
        <begin position="1"/>
        <end position="191"/>
    </location>
</feature>
<dbReference type="InterPro" id="IPR050538">
    <property type="entry name" value="MAP_kinase_kinase_kinase"/>
</dbReference>
<evidence type="ECO:0000256" key="5">
    <source>
        <dbReference type="ARBA" id="ARBA00022741"/>
    </source>
</evidence>
<evidence type="ECO:0000313" key="14">
    <source>
        <dbReference type="EMBL" id="KCW63047.1"/>
    </source>
</evidence>
<dbReference type="Gramene" id="KCW63047">
    <property type="protein sequence ID" value="KCW63047"/>
    <property type="gene ID" value="EUGRSUZ_G00632"/>
</dbReference>
<evidence type="ECO:0000256" key="10">
    <source>
        <dbReference type="PROSITE-ProRule" id="PRU10141"/>
    </source>
</evidence>
<evidence type="ECO:0000256" key="2">
    <source>
        <dbReference type="ARBA" id="ARBA00012406"/>
    </source>
</evidence>
<dbReference type="InterPro" id="IPR000719">
    <property type="entry name" value="Prot_kinase_dom"/>
</dbReference>
<proteinExistence type="inferred from homology"/>
<protein>
    <recommendedName>
        <fullName evidence="2">mitogen-activated protein kinase kinase kinase</fullName>
        <ecNumber evidence="2">2.7.11.25</ecNumber>
    </recommendedName>
</protein>
<dbReference type="InterPro" id="IPR017441">
    <property type="entry name" value="Protein_kinase_ATP_BS"/>
</dbReference>
<evidence type="ECO:0000256" key="8">
    <source>
        <dbReference type="ARBA" id="ARBA00047559"/>
    </source>
</evidence>
<evidence type="ECO:0000256" key="3">
    <source>
        <dbReference type="ARBA" id="ARBA00022527"/>
    </source>
</evidence>
<comment type="catalytic activity">
    <reaction evidence="9">
        <text>L-seryl-[protein] + ATP = O-phospho-L-seryl-[protein] + ADP + H(+)</text>
        <dbReference type="Rhea" id="RHEA:17989"/>
        <dbReference type="Rhea" id="RHEA-COMP:9863"/>
        <dbReference type="Rhea" id="RHEA-COMP:11604"/>
        <dbReference type="ChEBI" id="CHEBI:15378"/>
        <dbReference type="ChEBI" id="CHEBI:29999"/>
        <dbReference type="ChEBI" id="CHEBI:30616"/>
        <dbReference type="ChEBI" id="CHEBI:83421"/>
        <dbReference type="ChEBI" id="CHEBI:456216"/>
        <dbReference type="EC" id="2.7.11.25"/>
    </reaction>
</comment>
<dbReference type="GO" id="GO:0005524">
    <property type="term" value="F:ATP binding"/>
    <property type="evidence" value="ECO:0007669"/>
    <property type="project" value="UniProtKB-UniRule"/>
</dbReference>
<dbReference type="AlphaFoldDB" id="A0A059B9Z9"/>
<dbReference type="PROSITE" id="PS00107">
    <property type="entry name" value="PROTEIN_KINASE_ATP"/>
    <property type="match status" value="1"/>
</dbReference>
<accession>A0A059B9Z9</accession>
<dbReference type="InterPro" id="IPR008271">
    <property type="entry name" value="Ser/Thr_kinase_AS"/>
</dbReference>
<keyword evidence="7 10" id="KW-0067">ATP-binding</keyword>
<dbReference type="EC" id="2.7.11.25" evidence="2"/>
<dbReference type="PROSITE" id="PS50011">
    <property type="entry name" value="PROTEIN_KINASE_DOM"/>
    <property type="match status" value="1"/>
</dbReference>
<organism evidence="14">
    <name type="scientific">Eucalyptus grandis</name>
    <name type="common">Flooded gum</name>
    <dbReference type="NCBI Taxonomy" id="71139"/>
    <lineage>
        <taxon>Eukaryota</taxon>
        <taxon>Viridiplantae</taxon>
        <taxon>Streptophyta</taxon>
        <taxon>Embryophyta</taxon>
        <taxon>Tracheophyta</taxon>
        <taxon>Spermatophyta</taxon>
        <taxon>Magnoliopsida</taxon>
        <taxon>eudicotyledons</taxon>
        <taxon>Gunneridae</taxon>
        <taxon>Pentapetalae</taxon>
        <taxon>rosids</taxon>
        <taxon>malvids</taxon>
        <taxon>Myrtales</taxon>
        <taxon>Myrtaceae</taxon>
        <taxon>Myrtoideae</taxon>
        <taxon>Eucalypteae</taxon>
        <taxon>Eucalyptus</taxon>
    </lineage>
</organism>
<dbReference type="Gene3D" id="1.10.510.10">
    <property type="entry name" value="Transferase(Phosphotransferase) domain 1"/>
    <property type="match status" value="1"/>
</dbReference>
<dbReference type="Pfam" id="PF00069">
    <property type="entry name" value="Pkinase"/>
    <property type="match status" value="1"/>
</dbReference>
<evidence type="ECO:0000256" key="7">
    <source>
        <dbReference type="ARBA" id="ARBA00022840"/>
    </source>
</evidence>